<proteinExistence type="predicted"/>
<dbReference type="EMBL" id="HF920634">
    <property type="protein sequence ID" value="CCV01947.1"/>
    <property type="molecule type" value="Genomic_DNA"/>
</dbReference>
<protein>
    <submittedName>
        <fullName evidence="1">Uncharacterized protein</fullName>
    </submittedName>
</protein>
<name>W8W1D3_9VIRU</name>
<dbReference type="RefSeq" id="YP_009010864.1">
    <property type="nucleotide sequence ID" value="NC_023615.1"/>
</dbReference>
<accession>W8W1D3</accession>
<evidence type="ECO:0000313" key="1">
    <source>
        <dbReference type="EMBL" id="CCV01947.1"/>
    </source>
</evidence>
<gene>
    <name evidence="1" type="primary">103R</name>
    <name evidence="1" type="ORF">IIV22A_103R</name>
</gene>
<dbReference type="KEGG" id="vg:18501653"/>
<organism evidence="1 2">
    <name type="scientific">Invertebrate iridescent virus 22</name>
    <dbReference type="NCBI Taxonomy" id="345198"/>
    <lineage>
        <taxon>Viruses</taxon>
        <taxon>Varidnaviria</taxon>
        <taxon>Bamfordvirae</taxon>
        <taxon>Nucleocytoviricota</taxon>
        <taxon>Megaviricetes</taxon>
        <taxon>Pimascovirales</taxon>
        <taxon>Pimascovirales incertae sedis</taxon>
        <taxon>Iridoviridae</taxon>
        <taxon>Betairidovirinae</taxon>
        <taxon>Chloriridovirus</taxon>
        <taxon>Chloriridovirus simulium1</taxon>
    </lineage>
</organism>
<sequence length="89" mass="10565">MDYVTKVNKFPERHPMGNIIGTYLHDYNLNAIKNRGENNHLIIDDCFGYIGASGWWYLYDKENVIQMHNERVDMEKDKKEPLIKNIGFM</sequence>
<dbReference type="GeneID" id="18501653"/>
<reference evidence="1 2" key="1">
    <citation type="submission" date="2013-03" db="EMBL/GenBank/DDBJ databases">
        <title>Genomic and evolutionary features of invertebrate iridoviruse.</title>
        <authorList>
            <person name="Piegu B."/>
            <person name="Guizard S."/>
            <person name="Bideshi D."/>
            <person name="Spears T."/>
            <person name="Federici B."/>
            <person name="Bigot Y."/>
        </authorList>
    </citation>
    <scope>NUCLEOTIDE SEQUENCE [LARGE SCALE GENOMIC DNA]</scope>
    <source>
        <strain evidence="1">IIV22Aberystwyth</strain>
    </source>
</reference>
<evidence type="ECO:0000313" key="2">
    <source>
        <dbReference type="Proteomes" id="UP000141616"/>
    </source>
</evidence>
<dbReference type="Proteomes" id="UP000141616">
    <property type="component" value="Segment"/>
</dbReference>